<dbReference type="EMBL" id="QGKV02001556">
    <property type="protein sequence ID" value="KAF3518991.1"/>
    <property type="molecule type" value="Genomic_DNA"/>
</dbReference>
<proteinExistence type="predicted"/>
<evidence type="ECO:0000313" key="2">
    <source>
        <dbReference type="EMBL" id="KAF3518991.1"/>
    </source>
</evidence>
<evidence type="ECO:0000313" key="3">
    <source>
        <dbReference type="Proteomes" id="UP000266723"/>
    </source>
</evidence>
<gene>
    <name evidence="2" type="ORF">DY000_02060851</name>
</gene>
<accession>A0ABQ7AY32</accession>
<sequence>MEKATAKQIQNTQEVTPEAEKKGNNQQEISYINRHGYLQNNQAQESESKSKLATAGEQPASSSGSRERSTI</sequence>
<protein>
    <recommendedName>
        <fullName evidence="4">SMP domain-containing protein</fullName>
    </recommendedName>
</protein>
<dbReference type="Proteomes" id="UP000266723">
    <property type="component" value="Unassembled WGS sequence"/>
</dbReference>
<keyword evidence="3" id="KW-1185">Reference proteome</keyword>
<comment type="caution">
    <text evidence="2">The sequence shown here is derived from an EMBL/GenBank/DDBJ whole genome shotgun (WGS) entry which is preliminary data.</text>
</comment>
<organism evidence="2 3">
    <name type="scientific">Brassica cretica</name>
    <name type="common">Mustard</name>
    <dbReference type="NCBI Taxonomy" id="69181"/>
    <lineage>
        <taxon>Eukaryota</taxon>
        <taxon>Viridiplantae</taxon>
        <taxon>Streptophyta</taxon>
        <taxon>Embryophyta</taxon>
        <taxon>Tracheophyta</taxon>
        <taxon>Spermatophyta</taxon>
        <taxon>Magnoliopsida</taxon>
        <taxon>eudicotyledons</taxon>
        <taxon>Gunneridae</taxon>
        <taxon>Pentapetalae</taxon>
        <taxon>rosids</taxon>
        <taxon>malvids</taxon>
        <taxon>Brassicales</taxon>
        <taxon>Brassicaceae</taxon>
        <taxon>Brassiceae</taxon>
        <taxon>Brassica</taxon>
    </lineage>
</organism>
<reference evidence="2 3" key="1">
    <citation type="journal article" date="2020" name="BMC Genomics">
        <title>Intraspecific diversification of the crop wild relative Brassica cretica Lam. using demographic model selection.</title>
        <authorList>
            <person name="Kioukis A."/>
            <person name="Michalopoulou V.A."/>
            <person name="Briers L."/>
            <person name="Pirintsos S."/>
            <person name="Studholme D.J."/>
            <person name="Pavlidis P."/>
            <person name="Sarris P.F."/>
        </authorList>
    </citation>
    <scope>NUCLEOTIDE SEQUENCE [LARGE SCALE GENOMIC DNA]</scope>
    <source>
        <strain evidence="3">cv. PFS-1207/04</strain>
    </source>
</reference>
<name>A0ABQ7AY32_BRACR</name>
<feature type="region of interest" description="Disordered" evidence="1">
    <location>
        <begin position="1"/>
        <end position="71"/>
    </location>
</feature>
<evidence type="ECO:0008006" key="4">
    <source>
        <dbReference type="Google" id="ProtNLM"/>
    </source>
</evidence>
<evidence type="ECO:0000256" key="1">
    <source>
        <dbReference type="SAM" id="MobiDB-lite"/>
    </source>
</evidence>